<evidence type="ECO:0000256" key="4">
    <source>
        <dbReference type="ARBA" id="ARBA00022801"/>
    </source>
</evidence>
<evidence type="ECO:0000256" key="5">
    <source>
        <dbReference type="ARBA" id="ARBA00023295"/>
    </source>
</evidence>
<feature type="region of interest" description="Disordered" evidence="6">
    <location>
        <begin position="695"/>
        <end position="723"/>
    </location>
</feature>
<name>A0A8J4EIH4_9ACTN</name>
<keyword evidence="9" id="KW-1185">Reference proteome</keyword>
<evidence type="ECO:0000313" key="8">
    <source>
        <dbReference type="EMBL" id="GIL25251.1"/>
    </source>
</evidence>
<dbReference type="GO" id="GO:0004560">
    <property type="term" value="F:alpha-L-fucosidase activity"/>
    <property type="evidence" value="ECO:0007669"/>
    <property type="project" value="InterPro"/>
</dbReference>
<dbReference type="InterPro" id="IPR000933">
    <property type="entry name" value="Glyco_hydro_29"/>
</dbReference>
<dbReference type="Pfam" id="PF01120">
    <property type="entry name" value="Alpha_L_fucos"/>
    <property type="match status" value="1"/>
</dbReference>
<dbReference type="EC" id="3.2.1.51" evidence="2"/>
<dbReference type="AlphaFoldDB" id="A0A8J4EIH4"/>
<dbReference type="PANTHER" id="PTHR10030:SF37">
    <property type="entry name" value="ALPHA-L-FUCOSIDASE-RELATED"/>
    <property type="match status" value="1"/>
</dbReference>
<dbReference type="GO" id="GO:0005764">
    <property type="term" value="C:lysosome"/>
    <property type="evidence" value="ECO:0007669"/>
    <property type="project" value="TreeGrafter"/>
</dbReference>
<keyword evidence="3" id="KW-0732">Signal</keyword>
<accession>A0A8J4EIH4</accession>
<evidence type="ECO:0000313" key="9">
    <source>
        <dbReference type="Proteomes" id="UP000614996"/>
    </source>
</evidence>
<proteinExistence type="inferred from homology"/>
<dbReference type="InterPro" id="IPR008979">
    <property type="entry name" value="Galactose-bd-like_sf"/>
</dbReference>
<dbReference type="EMBL" id="BOPO01000004">
    <property type="protein sequence ID" value="GIL25251.1"/>
    <property type="molecule type" value="Genomic_DNA"/>
</dbReference>
<evidence type="ECO:0000256" key="6">
    <source>
        <dbReference type="SAM" id="MobiDB-lite"/>
    </source>
</evidence>
<comment type="similarity">
    <text evidence="1">Belongs to the glycosyl hydrolase 29 family.</text>
</comment>
<evidence type="ECO:0000256" key="1">
    <source>
        <dbReference type="ARBA" id="ARBA00007951"/>
    </source>
</evidence>
<dbReference type="RefSeq" id="WP_207122873.1">
    <property type="nucleotide sequence ID" value="NZ_BOPO01000004.1"/>
</dbReference>
<dbReference type="SUPFAM" id="SSF49785">
    <property type="entry name" value="Galactose-binding domain-like"/>
    <property type="match status" value="1"/>
</dbReference>
<dbReference type="Gene3D" id="2.60.120.260">
    <property type="entry name" value="Galactose-binding domain-like"/>
    <property type="match status" value="1"/>
</dbReference>
<dbReference type="SUPFAM" id="SSF51445">
    <property type="entry name" value="(Trans)glycosidases"/>
    <property type="match status" value="1"/>
</dbReference>
<protein>
    <recommendedName>
        <fullName evidence="2">alpha-L-fucosidase</fullName>
        <ecNumber evidence="2">3.2.1.51</ecNumber>
    </recommendedName>
</protein>
<reference evidence="9" key="1">
    <citation type="journal article" date="2021" name="Int. J. Syst. Evol. Microbiol.">
        <title>Actinocatenispora comari sp. nov., an endophytic actinomycete isolated from aerial parts of Comarum salesowianum.</title>
        <authorList>
            <person name="Oyunbileg N."/>
            <person name="Iizaka Y."/>
            <person name="Hamada M."/>
            <person name="Davaapurev B.O."/>
            <person name="Fukumoto A."/>
            <person name="Tsetseg B."/>
            <person name="Kato F."/>
            <person name="Tamura T."/>
            <person name="Batkhuu J."/>
            <person name="Anzai Y."/>
        </authorList>
    </citation>
    <scope>NUCLEOTIDE SEQUENCE [LARGE SCALE GENOMIC DNA]</scope>
    <source>
        <strain evidence="9">NUM-2625</strain>
    </source>
</reference>
<dbReference type="Gene3D" id="3.20.20.80">
    <property type="entry name" value="Glycosidases"/>
    <property type="match status" value="1"/>
</dbReference>
<evidence type="ECO:0000256" key="2">
    <source>
        <dbReference type="ARBA" id="ARBA00012662"/>
    </source>
</evidence>
<keyword evidence="4" id="KW-0378">Hydrolase</keyword>
<dbReference type="GO" id="GO:0006004">
    <property type="term" value="P:fucose metabolic process"/>
    <property type="evidence" value="ECO:0007669"/>
    <property type="project" value="TreeGrafter"/>
</dbReference>
<dbReference type="InterPro" id="IPR017853">
    <property type="entry name" value="GH"/>
</dbReference>
<dbReference type="InterPro" id="IPR057739">
    <property type="entry name" value="Glyco_hydro_29_N"/>
</dbReference>
<dbReference type="Proteomes" id="UP000614996">
    <property type="component" value="Unassembled WGS sequence"/>
</dbReference>
<sequence length="814" mass="84667">MSVPRRSPPGAVDGGGRSARIADRPLLDVSFGGSFAAGAAYTAATGETMGGALARRTGAEAIEVDRGVVLHGGADGLTFAPAAPISGGGVQRPFVVEAAFTPTGGQGSLATVLAVGGTVFARYTGDQLQYGFSVLAGGSRTDATRTVAAPAAGAPHVLSLAYEPGGGGATLHAFLDGDQLPDAVSTAGAATWASGAPGSAVGIGTEVNPGGAERGLAGSVRRVRIAARTGPLATANLALQQVGPLATADLALQQVGPLATAGLALQQVGPLTTADLALQPVRSTAHGHVEFEGGVDAAGGYRTAPGEPVAILPGERLTSLVAKASALRPSQRQLDWQRLGQTAFLHFGMNTFTGEEWGTGTEDPELFAPTGLDTDQWARTLRDSGFTLAILVVKHHDGFVLYPSRYTRHGVAASTWRDGTADVLREFTNSMHAHGIAVGVYLSPADENQYHDGVYANGSARTTRTIPTLVPGDDRAARVADGSLPTLLLTADDYGAYMLNQLYEVLTEYGPIDQVWFDGAQGRIPPDRVERYDFASWYALIRSLAPAAVISVTGPDVRWVGNESGVARENEWSVLPTVTGADGAPDYALGFAAPDQGSDAALLAGRDAGATELSWWPAECDVSLHDGWFFHPDQAPKSVARLVEVYHRSVGRNAVLLLNVPPDTDGRIAAADVARLAEWRAELRRLMPTDLARGARVTGDGSAPGAVVDGRDGSDWTTAGPDTGTLTVTLPAATRIERVVLAEDLRHGQQLARAVLEAPDGAGGWSTIATVGTVGSRRIVVLDRPIVTDTVRLRILASRAAVHLDRISLYCAES</sequence>
<dbReference type="GO" id="GO:0016139">
    <property type="term" value="P:glycoside catabolic process"/>
    <property type="evidence" value="ECO:0007669"/>
    <property type="project" value="TreeGrafter"/>
</dbReference>
<evidence type="ECO:0000256" key="3">
    <source>
        <dbReference type="ARBA" id="ARBA00022729"/>
    </source>
</evidence>
<comment type="caution">
    <text evidence="8">The sequence shown here is derived from an EMBL/GenBank/DDBJ whole genome shotgun (WGS) entry which is preliminary data.</text>
</comment>
<organism evidence="8 9">
    <name type="scientific">Actinocatenispora comari</name>
    <dbReference type="NCBI Taxonomy" id="2807577"/>
    <lineage>
        <taxon>Bacteria</taxon>
        <taxon>Bacillati</taxon>
        <taxon>Actinomycetota</taxon>
        <taxon>Actinomycetes</taxon>
        <taxon>Micromonosporales</taxon>
        <taxon>Micromonosporaceae</taxon>
        <taxon>Actinocatenispora</taxon>
    </lineage>
</organism>
<keyword evidence="5" id="KW-0326">Glycosidase</keyword>
<gene>
    <name evidence="8" type="ORF">NUM_05060</name>
</gene>
<evidence type="ECO:0000259" key="7">
    <source>
        <dbReference type="Pfam" id="PF01120"/>
    </source>
</evidence>
<feature type="domain" description="Glycoside hydrolase family 29 N-terminal" evidence="7">
    <location>
        <begin position="365"/>
        <end position="678"/>
    </location>
</feature>
<dbReference type="SMART" id="SM00812">
    <property type="entry name" value="Alpha_L_fucos"/>
    <property type="match status" value="1"/>
</dbReference>
<dbReference type="PANTHER" id="PTHR10030">
    <property type="entry name" value="ALPHA-L-FUCOSIDASE"/>
    <property type="match status" value="1"/>
</dbReference>